<dbReference type="GO" id="GO:0016020">
    <property type="term" value="C:membrane"/>
    <property type="evidence" value="ECO:0007669"/>
    <property type="project" value="UniProtKB-SubCell"/>
</dbReference>
<evidence type="ECO:0000256" key="10">
    <source>
        <dbReference type="ARBA" id="ARBA00022842"/>
    </source>
</evidence>
<evidence type="ECO:0000256" key="7">
    <source>
        <dbReference type="ARBA" id="ARBA00022723"/>
    </source>
</evidence>
<feature type="domain" description="G" evidence="15">
    <location>
        <begin position="7"/>
        <end position="132"/>
    </location>
</feature>
<dbReference type="Proteomes" id="UP001194468">
    <property type="component" value="Unassembled WGS sequence"/>
</dbReference>
<comment type="subcellular location">
    <subcellularLocation>
        <location evidence="2">Membrane</location>
        <topology evidence="2">Single-pass membrane protein</topology>
    </subcellularLocation>
    <subcellularLocation>
        <location evidence="14">Plastid</location>
        <location evidence="14">Chloroplast outer membrane</location>
    </subcellularLocation>
</comment>
<dbReference type="GO" id="GO:0005525">
    <property type="term" value="F:GTP binding"/>
    <property type="evidence" value="ECO:0007669"/>
    <property type="project" value="InterPro"/>
</dbReference>
<dbReference type="GO" id="GO:0016787">
    <property type="term" value="F:hydrolase activity"/>
    <property type="evidence" value="ECO:0007669"/>
    <property type="project" value="UniProtKB-KW"/>
</dbReference>
<keyword evidence="17" id="KW-1185">Reference proteome</keyword>
<dbReference type="PANTHER" id="PTHR10903:SF135">
    <property type="entry name" value="TRANSLOCASE OF CHLOROPLAST 120, CHLOROPLASTIC-RELATED"/>
    <property type="match status" value="1"/>
</dbReference>
<evidence type="ECO:0000256" key="6">
    <source>
        <dbReference type="ARBA" id="ARBA00022692"/>
    </source>
</evidence>
<evidence type="ECO:0000259" key="15">
    <source>
        <dbReference type="Pfam" id="PF01926"/>
    </source>
</evidence>
<dbReference type="GO" id="GO:0015031">
    <property type="term" value="P:protein transport"/>
    <property type="evidence" value="ECO:0007669"/>
    <property type="project" value="UniProtKB-KW"/>
</dbReference>
<dbReference type="PANTHER" id="PTHR10903">
    <property type="entry name" value="GTPASE, IMAP FAMILY MEMBER-RELATED"/>
    <property type="match status" value="1"/>
</dbReference>
<dbReference type="InterPro" id="IPR006073">
    <property type="entry name" value="GTP-bd"/>
</dbReference>
<evidence type="ECO:0000256" key="1">
    <source>
        <dbReference type="ARBA" id="ARBA00001946"/>
    </source>
</evidence>
<dbReference type="CDD" id="cd00882">
    <property type="entry name" value="Ras_like_GTPase"/>
    <property type="match status" value="2"/>
</dbReference>
<keyword evidence="7" id="KW-0479">Metal-binding</keyword>
<evidence type="ECO:0000256" key="12">
    <source>
        <dbReference type="ARBA" id="ARBA00022989"/>
    </source>
</evidence>
<keyword evidence="8 16" id="KW-0378">Hydrolase</keyword>
<dbReference type="InterPro" id="IPR027417">
    <property type="entry name" value="P-loop_NTPase"/>
</dbReference>
<evidence type="ECO:0000256" key="2">
    <source>
        <dbReference type="ARBA" id="ARBA00004167"/>
    </source>
</evidence>
<dbReference type="Pfam" id="PF01926">
    <property type="entry name" value="MMR_HSR1"/>
    <property type="match status" value="2"/>
</dbReference>
<evidence type="ECO:0000256" key="13">
    <source>
        <dbReference type="ARBA" id="ARBA00023136"/>
    </source>
</evidence>
<comment type="caution">
    <text evidence="16">The sequence shown here is derived from an EMBL/GenBank/DDBJ whole genome shotgun (WGS) entry which is preliminary data.</text>
</comment>
<dbReference type="Gene3D" id="3.40.50.300">
    <property type="entry name" value="P-loop containing nucleotide triphosphate hydrolases"/>
    <property type="match status" value="2"/>
</dbReference>
<dbReference type="AlphaFoldDB" id="A0AAD4BAI1"/>
<accession>A0AAD4BAI1</accession>
<keyword evidence="6" id="KW-0812">Transmembrane</keyword>
<dbReference type="EMBL" id="WHUW01000396">
    <property type="protein sequence ID" value="KAF8414965.1"/>
    <property type="molecule type" value="Genomic_DNA"/>
</dbReference>
<evidence type="ECO:0000256" key="9">
    <source>
        <dbReference type="ARBA" id="ARBA00022805"/>
    </source>
</evidence>
<dbReference type="InterPro" id="IPR025662">
    <property type="entry name" value="Sigma_54_int_dom_ATP-bd_1"/>
</dbReference>
<dbReference type="PROSITE" id="PS00675">
    <property type="entry name" value="SIGMA54_INTERACT_1"/>
    <property type="match status" value="2"/>
</dbReference>
<evidence type="ECO:0000256" key="3">
    <source>
        <dbReference type="ARBA" id="ARBA00022448"/>
    </source>
</evidence>
<keyword evidence="10" id="KW-0460">Magnesium</keyword>
<dbReference type="SUPFAM" id="SSF52540">
    <property type="entry name" value="P-loop containing nucleoside triphosphate hydrolases"/>
    <property type="match status" value="2"/>
</dbReference>
<comment type="cofactor">
    <cofactor evidence="1">
        <name>Mg(2+)</name>
        <dbReference type="ChEBI" id="CHEBI:18420"/>
    </cofactor>
</comment>
<keyword evidence="5" id="KW-0934">Plastid</keyword>
<dbReference type="InterPro" id="IPR045058">
    <property type="entry name" value="GIMA/IAN/Toc"/>
</dbReference>
<organism evidence="16 17">
    <name type="scientific">Boletus edulis BED1</name>
    <dbReference type="NCBI Taxonomy" id="1328754"/>
    <lineage>
        <taxon>Eukaryota</taxon>
        <taxon>Fungi</taxon>
        <taxon>Dikarya</taxon>
        <taxon>Basidiomycota</taxon>
        <taxon>Agaricomycotina</taxon>
        <taxon>Agaricomycetes</taxon>
        <taxon>Agaricomycetidae</taxon>
        <taxon>Boletales</taxon>
        <taxon>Boletineae</taxon>
        <taxon>Boletaceae</taxon>
        <taxon>Boletoideae</taxon>
        <taxon>Boletus</taxon>
    </lineage>
</organism>
<evidence type="ECO:0000256" key="5">
    <source>
        <dbReference type="ARBA" id="ARBA00022640"/>
    </source>
</evidence>
<sequence length="534" mass="59142">MSSSLNIIVFGETGAGKSSVINLIAGRHVADTSPDVRGCTMSFKPYSFPVNSRTFHIWDTVGLGEAEMGVNNYLPAFEQACELIHNLSSQGGVDLLLFCIRGNKVNATTQSNYRLILEVLCKSQVPIALVITHLEQEADMEKWWERNAESLEKYGIRAAGHACVTGLPTHSKYRESQRNIARLLEGHKGLGRFNMPPEGWLVESLRLFGLFAPLKKESSNKDIISVLTNRCGLDPKVAEELATKLEPGSSRTVAYASATGDSSLLTQPRSINVVLFGETGVGKSSVINLIARKEVAQVSSDVNGCTMQSTRYDISFDDMNFTIFDTIGLEESQMGVNGYLKAIEKAYELVARLGAAGGIHLLLFCVRGGRITATTQSNYRLFCECLCSTKVPIALVFTGLEREVEMEDWWLRNKTHINHHGIKSDGHACITVVQDDTPGGDLKYTESQREIRELLKVCALQDDPFSPELHPWFARLGRGLRSFIEKRKNPKRRDVMRVLTHRCKLDPETAKKIASMMEKDANGEGEGRSTPPLT</sequence>
<keyword evidence="4" id="KW-0150">Chloroplast</keyword>
<keyword evidence="3" id="KW-0813">Transport</keyword>
<evidence type="ECO:0000256" key="8">
    <source>
        <dbReference type="ARBA" id="ARBA00022801"/>
    </source>
</evidence>
<keyword evidence="11" id="KW-0653">Protein transport</keyword>
<keyword evidence="9" id="KW-1002">Plastid outer membrane</keyword>
<feature type="domain" description="G" evidence="15">
    <location>
        <begin position="272"/>
        <end position="367"/>
    </location>
</feature>
<dbReference type="GO" id="GO:0046872">
    <property type="term" value="F:metal ion binding"/>
    <property type="evidence" value="ECO:0007669"/>
    <property type="project" value="UniProtKB-KW"/>
</dbReference>
<evidence type="ECO:0000256" key="14">
    <source>
        <dbReference type="ARBA" id="ARBA00024013"/>
    </source>
</evidence>
<protein>
    <submittedName>
        <fullName evidence="16">P-loop containing nucleoside triphosphate hydrolase protein</fullName>
    </submittedName>
</protein>
<name>A0AAD4BAI1_BOLED</name>
<gene>
    <name evidence="16" type="ORF">L210DRAFT_2779917</name>
</gene>
<reference evidence="16" key="1">
    <citation type="submission" date="2019-10" db="EMBL/GenBank/DDBJ databases">
        <authorList>
            <consortium name="DOE Joint Genome Institute"/>
            <person name="Kuo A."/>
            <person name="Miyauchi S."/>
            <person name="Kiss E."/>
            <person name="Drula E."/>
            <person name="Kohler A."/>
            <person name="Sanchez-Garcia M."/>
            <person name="Andreopoulos B."/>
            <person name="Barry K.W."/>
            <person name="Bonito G."/>
            <person name="Buee M."/>
            <person name="Carver A."/>
            <person name="Chen C."/>
            <person name="Cichocki N."/>
            <person name="Clum A."/>
            <person name="Culley D."/>
            <person name="Crous P.W."/>
            <person name="Fauchery L."/>
            <person name="Girlanda M."/>
            <person name="Hayes R."/>
            <person name="Keri Z."/>
            <person name="LaButti K."/>
            <person name="Lipzen A."/>
            <person name="Lombard V."/>
            <person name="Magnuson J."/>
            <person name="Maillard F."/>
            <person name="Morin E."/>
            <person name="Murat C."/>
            <person name="Nolan M."/>
            <person name="Ohm R."/>
            <person name="Pangilinan J."/>
            <person name="Pereira M."/>
            <person name="Perotto S."/>
            <person name="Peter M."/>
            <person name="Riley R."/>
            <person name="Sitrit Y."/>
            <person name="Stielow B."/>
            <person name="Szollosi G."/>
            <person name="Zifcakova L."/>
            <person name="Stursova M."/>
            <person name="Spatafora J.W."/>
            <person name="Tedersoo L."/>
            <person name="Vaario L.-M."/>
            <person name="Yamada A."/>
            <person name="Yan M."/>
            <person name="Wang P."/>
            <person name="Xu J."/>
            <person name="Bruns T."/>
            <person name="Baldrian P."/>
            <person name="Vilgalys R."/>
            <person name="Henrissat B."/>
            <person name="Grigoriev I.V."/>
            <person name="Hibbett D."/>
            <person name="Nagy L.G."/>
            <person name="Martin F.M."/>
        </authorList>
    </citation>
    <scope>NUCLEOTIDE SEQUENCE</scope>
    <source>
        <strain evidence="16">BED1</strain>
    </source>
</reference>
<keyword evidence="13" id="KW-0472">Membrane</keyword>
<evidence type="ECO:0000313" key="16">
    <source>
        <dbReference type="EMBL" id="KAF8414965.1"/>
    </source>
</evidence>
<evidence type="ECO:0000256" key="4">
    <source>
        <dbReference type="ARBA" id="ARBA00022528"/>
    </source>
</evidence>
<evidence type="ECO:0000256" key="11">
    <source>
        <dbReference type="ARBA" id="ARBA00022927"/>
    </source>
</evidence>
<evidence type="ECO:0000313" key="17">
    <source>
        <dbReference type="Proteomes" id="UP001194468"/>
    </source>
</evidence>
<keyword evidence="12" id="KW-1133">Transmembrane helix</keyword>
<proteinExistence type="predicted"/>
<reference evidence="16" key="2">
    <citation type="journal article" date="2020" name="Nat. Commun.">
        <title>Large-scale genome sequencing of mycorrhizal fungi provides insights into the early evolution of symbiotic traits.</title>
        <authorList>
            <person name="Miyauchi S."/>
            <person name="Kiss E."/>
            <person name="Kuo A."/>
            <person name="Drula E."/>
            <person name="Kohler A."/>
            <person name="Sanchez-Garcia M."/>
            <person name="Morin E."/>
            <person name="Andreopoulos B."/>
            <person name="Barry K.W."/>
            <person name="Bonito G."/>
            <person name="Buee M."/>
            <person name="Carver A."/>
            <person name="Chen C."/>
            <person name="Cichocki N."/>
            <person name="Clum A."/>
            <person name="Culley D."/>
            <person name="Crous P.W."/>
            <person name="Fauchery L."/>
            <person name="Girlanda M."/>
            <person name="Hayes R.D."/>
            <person name="Keri Z."/>
            <person name="LaButti K."/>
            <person name="Lipzen A."/>
            <person name="Lombard V."/>
            <person name="Magnuson J."/>
            <person name="Maillard F."/>
            <person name="Murat C."/>
            <person name="Nolan M."/>
            <person name="Ohm R.A."/>
            <person name="Pangilinan J."/>
            <person name="Pereira M.F."/>
            <person name="Perotto S."/>
            <person name="Peter M."/>
            <person name="Pfister S."/>
            <person name="Riley R."/>
            <person name="Sitrit Y."/>
            <person name="Stielow J.B."/>
            <person name="Szollosi G."/>
            <person name="Zifcakova L."/>
            <person name="Stursova M."/>
            <person name="Spatafora J.W."/>
            <person name="Tedersoo L."/>
            <person name="Vaario L.M."/>
            <person name="Yamada A."/>
            <person name="Yan M."/>
            <person name="Wang P."/>
            <person name="Xu J."/>
            <person name="Bruns T."/>
            <person name="Baldrian P."/>
            <person name="Vilgalys R."/>
            <person name="Dunand C."/>
            <person name="Henrissat B."/>
            <person name="Grigoriev I.V."/>
            <person name="Hibbett D."/>
            <person name="Nagy L.G."/>
            <person name="Martin F.M."/>
        </authorList>
    </citation>
    <scope>NUCLEOTIDE SEQUENCE</scope>
    <source>
        <strain evidence="16">BED1</strain>
    </source>
</reference>